<evidence type="ECO:0000256" key="1">
    <source>
        <dbReference type="ARBA" id="ARBA00004792"/>
    </source>
</evidence>
<dbReference type="InterPro" id="IPR016035">
    <property type="entry name" value="Acyl_Trfase/lysoPLipase"/>
</dbReference>
<dbReference type="FunFam" id="3.40.47.10:FF:000019">
    <property type="entry name" value="Polyketide synthase type I"/>
    <property type="match status" value="1"/>
</dbReference>
<evidence type="ECO:0000256" key="5">
    <source>
        <dbReference type="ARBA" id="ARBA00023194"/>
    </source>
</evidence>
<dbReference type="SMART" id="SM01294">
    <property type="entry name" value="PKS_PP_betabranch"/>
    <property type="match status" value="1"/>
</dbReference>
<comment type="caution">
    <text evidence="12">The sequence shown here is derived from an EMBL/GenBank/DDBJ whole genome shotgun (WGS) entry which is preliminary data.</text>
</comment>
<protein>
    <submittedName>
        <fullName evidence="12">Acyltransferase domain-containing protein</fullName>
    </submittedName>
</protein>
<dbReference type="FunFam" id="1.10.1200.10:FF:000007">
    <property type="entry name" value="Probable polyketide synthase pks17"/>
    <property type="match status" value="1"/>
</dbReference>
<dbReference type="Proteomes" id="UP000253741">
    <property type="component" value="Unassembled WGS sequence"/>
</dbReference>
<evidence type="ECO:0000256" key="7">
    <source>
        <dbReference type="ARBA" id="ARBA00023315"/>
    </source>
</evidence>
<gene>
    <name evidence="12" type="ORF">DVH02_15675</name>
</gene>
<dbReference type="SMART" id="SM00826">
    <property type="entry name" value="PKS_DH"/>
    <property type="match status" value="1"/>
</dbReference>
<dbReference type="PANTHER" id="PTHR43775:SF51">
    <property type="entry name" value="INACTIVE PHENOLPHTHIOCEROL SYNTHESIS POLYKETIDE SYNTHASE TYPE I PKS1-RELATED"/>
    <property type="match status" value="1"/>
</dbReference>
<dbReference type="Pfam" id="PF08659">
    <property type="entry name" value="KR"/>
    <property type="match status" value="1"/>
</dbReference>
<feature type="non-terminal residue" evidence="12">
    <location>
        <position position="1607"/>
    </location>
</feature>
<feature type="domain" description="PKS/mFAS DH" evidence="11">
    <location>
        <begin position="1137"/>
        <end position="1412"/>
    </location>
</feature>
<dbReference type="InterPro" id="IPR016039">
    <property type="entry name" value="Thiolase-like"/>
</dbReference>
<dbReference type="InterPro" id="IPR014030">
    <property type="entry name" value="Ketoacyl_synth_N"/>
</dbReference>
<dbReference type="InterPro" id="IPR020841">
    <property type="entry name" value="PKS_Beta-ketoAc_synthase_dom"/>
</dbReference>
<dbReference type="InterPro" id="IPR014043">
    <property type="entry name" value="Acyl_transferase_dom"/>
</dbReference>
<dbReference type="EMBL" id="QQNA01000113">
    <property type="protein sequence ID" value="RDG37223.1"/>
    <property type="molecule type" value="Genomic_DNA"/>
</dbReference>
<dbReference type="Pfam" id="PF22953">
    <property type="entry name" value="SpnB_Rossmann"/>
    <property type="match status" value="1"/>
</dbReference>
<feature type="region of interest" description="C-terminal hotdog fold" evidence="8">
    <location>
        <begin position="1276"/>
        <end position="1412"/>
    </location>
</feature>
<accession>A0A370BBN5</accession>
<dbReference type="InterPro" id="IPR032821">
    <property type="entry name" value="PKS_assoc"/>
</dbReference>
<dbReference type="Pfam" id="PF00698">
    <property type="entry name" value="Acyl_transf_1"/>
    <property type="match status" value="1"/>
</dbReference>
<dbReference type="InterPro" id="IPR049551">
    <property type="entry name" value="PKS_DH_C"/>
</dbReference>
<dbReference type="Pfam" id="PF00109">
    <property type="entry name" value="ketoacyl-synt"/>
    <property type="match status" value="1"/>
</dbReference>
<dbReference type="PROSITE" id="PS00012">
    <property type="entry name" value="PHOSPHOPANTETHEINE"/>
    <property type="match status" value="1"/>
</dbReference>
<feature type="domain" description="Ketosynthase family 3 (KS3)" evidence="10">
    <location>
        <begin position="234"/>
        <end position="660"/>
    </location>
</feature>
<dbReference type="PROSITE" id="PS52019">
    <property type="entry name" value="PKS_MFAS_DH"/>
    <property type="match status" value="1"/>
</dbReference>
<dbReference type="GO" id="GO:0033068">
    <property type="term" value="P:macrolide biosynthetic process"/>
    <property type="evidence" value="ECO:0007669"/>
    <property type="project" value="UniProtKB-ARBA"/>
</dbReference>
<dbReference type="InterPro" id="IPR014031">
    <property type="entry name" value="Ketoacyl_synth_C"/>
</dbReference>
<dbReference type="InterPro" id="IPR049552">
    <property type="entry name" value="PKS_DH_N"/>
</dbReference>
<dbReference type="OrthoDB" id="9778690at2"/>
<dbReference type="GO" id="GO:0031177">
    <property type="term" value="F:phosphopantetheine binding"/>
    <property type="evidence" value="ECO:0007669"/>
    <property type="project" value="InterPro"/>
</dbReference>
<dbReference type="InterPro" id="IPR036291">
    <property type="entry name" value="NAD(P)-bd_dom_sf"/>
</dbReference>
<dbReference type="PROSITE" id="PS52004">
    <property type="entry name" value="KS3_2"/>
    <property type="match status" value="1"/>
</dbReference>
<dbReference type="InterPro" id="IPR036736">
    <property type="entry name" value="ACP-like_sf"/>
</dbReference>
<proteinExistence type="predicted"/>
<dbReference type="SMART" id="SM00825">
    <property type="entry name" value="PKS_KS"/>
    <property type="match status" value="1"/>
</dbReference>
<dbReference type="InterPro" id="IPR020807">
    <property type="entry name" value="PKS_DH"/>
</dbReference>
<name>A0A370BBN5_9ACTN</name>
<keyword evidence="4 12" id="KW-0808">Transferase</keyword>
<dbReference type="Pfam" id="PF02801">
    <property type="entry name" value="Ketoacyl-synt_C"/>
    <property type="match status" value="1"/>
</dbReference>
<dbReference type="GO" id="GO:0006633">
    <property type="term" value="P:fatty acid biosynthetic process"/>
    <property type="evidence" value="ECO:0007669"/>
    <property type="project" value="InterPro"/>
</dbReference>
<evidence type="ECO:0000259" key="9">
    <source>
        <dbReference type="PROSITE" id="PS50075"/>
    </source>
</evidence>
<sequence length="1607" mass="165606">YAAANAFLDAFAGVRRSAGLPAVALAWGPWAPGAGMTAELSEADLRRMARGGMRPLAPETGLALLDAALARGSATERASVLPVDLDLAGLRGRGSEEVPALLRVLVRGRARRKADVGVGGTRQDLRARLAAAVAADQDRIVGDLVQGAAAGVLGYASGADIEAEQPFKALGFDSLTSVELRNRVNAATGLHLPATLVFDYPTPSALARHLLTELVGGEELAATGLPLVPSVIGEDPIVIVGMACRFPGGVGSPEDLWRLVSEGGDAIGGFPTDRGWDLEGLYDPEPGRVGHSYVRQGGFLYDAAEFDSGLFGISPREALAMDPQQRLLLETSWEVLERAGIDPAALRGSRTGVFAGAMPQDYGSAMRAGEHDSDGYLLTGSTGSVVSGRIAYTFGFEGPAVTVDTACSSSLVALHLAAQALRSGECDVALAGGVTVMSGPEMFVEFSRQRGLATDGRCKAFGDGADGTAWAEGVGLLVVERLSDARRHGHEVLAVVAGSAVNQDGASNGLTAPNGPSQQRVIRQALAGAGLSPADVDAVEAHGTGTPLGDPIEAQALLATYGQDRERPLWLGSLKSNVGHAQAAAGVGGVIKMVMGMRHGVLPRTLHADEPSSHVDWSAGDVRLLAENTPWEQTSLDRPRRAGVSSFGISGTNAHVILEQAPVDEPVVVSAEAPLGEGTAAAGAGVGVVPWVLSAAGDGLAAQAGRLAEFVAGRPELGAGEVALSLATTRAVLDDRAVVLAAGRDELLEGLRALAEGRDASGVVRNTVQSGGRLAVLFAGQGAQRVGMGRELYATYPVFTEAFDAVDAELAFSLKSVVFDEDADADRLNRTEFAQPALFALEVALFRLLESWGVRPDVLAGHSIGEIAAAHVAGVWSLSDACRLVVARGRLMQALPEGGAMVALQAGEDEVRPLLDDLVGIAAVNGAEAVVVAGAEDAVERIAAHFRGLDRRTTRLRVSHAFHSPLMEPMLAEFRKVAEGLVYEQPKLPLVSTVTGAVVASDELTDPDYWVRHVRQTVRFADAVRALAEQGVTRFVEAGPDGTLTSLAQACLDEDGTSLLVPSLRKDRSEAVSVLSAMAGLFTSGTDFDWRTVLPSADGARPIELPTYAFQRRRFWPGVSSRHTGDLGGVGLGAAGHPLLGAAVELAGGDGVVLTGRLSAGSVGWLADHVVGGAVVFPGTGLLELGLRAGEEVGCDRVEDLTVVAPLVVPDQGRVRVQVRVGAEDETGRRSLEIHSRPDDTIDAAWTLHAAGALTARAEALPADGFDFGVWPPRGAVAESVEGVYERFAGLGLSYGPVFRGLRGVWRRGGEVFAEVALPEGVSGGGFGVHPALLDAALHGVMFTSVFGEGGVRLPFGWSGVSLWGSGAGVLRVRLMVLGEGVVGLEVADGSGGAVASVESLTLREVSGGLGAVGGAGGVEHLYRTDWVRLAAGAAAGAGAGAGGDAVAGVEGSVLAGVLPGVGEVVSGDVLVRVERGAGGVVDEVHSVTGCVVGLLRDWLVEERFAGSRLVVVTRDAVAVDGSVADPVLGAVWGLVRAARAENPERFGLLDVDDAAESWSAVSGALSTGEPELAVRGGAVSVPRLARASDSAALPVPVGVSSWRLDI</sequence>
<feature type="region of interest" description="N-terminal hotdog fold" evidence="8">
    <location>
        <begin position="1137"/>
        <end position="1261"/>
    </location>
</feature>
<dbReference type="CDD" id="cd00833">
    <property type="entry name" value="PKS"/>
    <property type="match status" value="1"/>
</dbReference>
<evidence type="ECO:0000313" key="12">
    <source>
        <dbReference type="EMBL" id="RDG37223.1"/>
    </source>
</evidence>
<dbReference type="InterPro" id="IPR001227">
    <property type="entry name" value="Ac_transferase_dom_sf"/>
</dbReference>
<feature type="active site" description="Proton donor; for dehydratase activity" evidence="8">
    <location>
        <position position="1335"/>
    </location>
</feature>
<evidence type="ECO:0000259" key="11">
    <source>
        <dbReference type="PROSITE" id="PS52019"/>
    </source>
</evidence>
<evidence type="ECO:0000256" key="4">
    <source>
        <dbReference type="ARBA" id="ARBA00022679"/>
    </source>
</evidence>
<evidence type="ECO:0000256" key="8">
    <source>
        <dbReference type="PROSITE-ProRule" id="PRU01363"/>
    </source>
</evidence>
<dbReference type="Gene3D" id="1.10.1200.10">
    <property type="entry name" value="ACP-like"/>
    <property type="match status" value="1"/>
</dbReference>
<dbReference type="Pfam" id="PF00550">
    <property type="entry name" value="PP-binding"/>
    <property type="match status" value="1"/>
</dbReference>
<dbReference type="SUPFAM" id="SSF55048">
    <property type="entry name" value="Probable ACP-binding domain of malonyl-CoA ACP transacylase"/>
    <property type="match status" value="1"/>
</dbReference>
<dbReference type="InterPro" id="IPR049900">
    <property type="entry name" value="PKS_mFAS_DH"/>
</dbReference>
<dbReference type="Gene3D" id="3.10.129.110">
    <property type="entry name" value="Polyketide synthase dehydratase"/>
    <property type="match status" value="1"/>
</dbReference>
<evidence type="ECO:0000256" key="3">
    <source>
        <dbReference type="ARBA" id="ARBA00022553"/>
    </source>
</evidence>
<dbReference type="InterPro" id="IPR006162">
    <property type="entry name" value="Ppantetheine_attach_site"/>
</dbReference>
<keyword evidence="2" id="KW-0596">Phosphopantetheine</keyword>
<dbReference type="SMART" id="SM00823">
    <property type="entry name" value="PKS_PP"/>
    <property type="match status" value="1"/>
</dbReference>
<evidence type="ECO:0000259" key="10">
    <source>
        <dbReference type="PROSITE" id="PS52004"/>
    </source>
</evidence>
<keyword evidence="7 12" id="KW-0012">Acyltransferase</keyword>
<feature type="active site" description="Proton acceptor; for dehydratase activity" evidence="8">
    <location>
        <position position="1169"/>
    </location>
</feature>
<dbReference type="FunFam" id="3.40.366.10:FF:000002">
    <property type="entry name" value="Probable polyketide synthase 2"/>
    <property type="match status" value="1"/>
</dbReference>
<keyword evidence="5" id="KW-0045">Antibiotic biosynthesis</keyword>
<dbReference type="Gene3D" id="3.30.70.3290">
    <property type="match status" value="1"/>
</dbReference>
<keyword evidence="6" id="KW-0511">Multifunctional enzyme</keyword>
<reference evidence="12 13" key="1">
    <citation type="submission" date="2018-07" db="EMBL/GenBank/DDBJ databases">
        <title>Streptomyces species from bats.</title>
        <authorList>
            <person name="Dunlap C."/>
        </authorList>
    </citation>
    <scope>NUCLEOTIDE SEQUENCE [LARGE SCALE GENOMIC DNA]</scope>
    <source>
        <strain evidence="12 13">AC230</strain>
    </source>
</reference>
<dbReference type="PROSITE" id="PS50075">
    <property type="entry name" value="CARRIER"/>
    <property type="match status" value="1"/>
</dbReference>
<dbReference type="SMART" id="SM00827">
    <property type="entry name" value="PKS_AT"/>
    <property type="match status" value="1"/>
</dbReference>
<dbReference type="Pfam" id="PF16197">
    <property type="entry name" value="KAsynt_C_assoc"/>
    <property type="match status" value="1"/>
</dbReference>
<dbReference type="SUPFAM" id="SSF51735">
    <property type="entry name" value="NAD(P)-binding Rossmann-fold domains"/>
    <property type="match status" value="1"/>
</dbReference>
<keyword evidence="3" id="KW-0597">Phosphoprotein</keyword>
<dbReference type="InterPro" id="IPR016036">
    <property type="entry name" value="Malonyl_transacylase_ACP-bd"/>
</dbReference>
<dbReference type="Pfam" id="PF21089">
    <property type="entry name" value="PKS_DH_N"/>
    <property type="match status" value="1"/>
</dbReference>
<dbReference type="GO" id="GO:0004315">
    <property type="term" value="F:3-oxoacyl-[acyl-carrier-protein] synthase activity"/>
    <property type="evidence" value="ECO:0007669"/>
    <property type="project" value="InterPro"/>
</dbReference>
<dbReference type="GO" id="GO:0004312">
    <property type="term" value="F:fatty acid synthase activity"/>
    <property type="evidence" value="ECO:0007669"/>
    <property type="project" value="TreeGrafter"/>
</dbReference>
<dbReference type="Pfam" id="PF14765">
    <property type="entry name" value="PS-DH"/>
    <property type="match status" value="1"/>
</dbReference>
<evidence type="ECO:0000256" key="6">
    <source>
        <dbReference type="ARBA" id="ARBA00023268"/>
    </source>
</evidence>
<evidence type="ECO:0000313" key="13">
    <source>
        <dbReference type="Proteomes" id="UP000253741"/>
    </source>
</evidence>
<feature type="domain" description="Carrier" evidence="9">
    <location>
        <begin position="139"/>
        <end position="214"/>
    </location>
</feature>
<dbReference type="InterPro" id="IPR018201">
    <property type="entry name" value="Ketoacyl_synth_AS"/>
</dbReference>
<keyword evidence="13" id="KW-1185">Reference proteome</keyword>
<dbReference type="InterPro" id="IPR013968">
    <property type="entry name" value="PKS_KR"/>
</dbReference>
<feature type="non-terminal residue" evidence="12">
    <location>
        <position position="1"/>
    </location>
</feature>
<dbReference type="SUPFAM" id="SSF53901">
    <property type="entry name" value="Thiolase-like"/>
    <property type="match status" value="1"/>
</dbReference>
<dbReference type="RefSeq" id="WP_114624442.1">
    <property type="nucleotide sequence ID" value="NZ_QQNA01000113.1"/>
</dbReference>
<dbReference type="Gene3D" id="3.40.50.720">
    <property type="entry name" value="NAD(P)-binding Rossmann-like Domain"/>
    <property type="match status" value="1"/>
</dbReference>
<organism evidence="12 13">
    <name type="scientific">Streptomyces corynorhini</name>
    <dbReference type="NCBI Taxonomy" id="2282652"/>
    <lineage>
        <taxon>Bacteria</taxon>
        <taxon>Bacillati</taxon>
        <taxon>Actinomycetota</taxon>
        <taxon>Actinomycetes</taxon>
        <taxon>Kitasatosporales</taxon>
        <taxon>Streptomycetaceae</taxon>
        <taxon>Streptomyces</taxon>
    </lineage>
</organism>
<dbReference type="InterPro" id="IPR020806">
    <property type="entry name" value="PKS_PP-bd"/>
</dbReference>
<evidence type="ECO:0000256" key="2">
    <source>
        <dbReference type="ARBA" id="ARBA00022450"/>
    </source>
</evidence>
<dbReference type="SUPFAM" id="SSF52151">
    <property type="entry name" value="FabD/lysophospholipase-like"/>
    <property type="match status" value="1"/>
</dbReference>
<dbReference type="SUPFAM" id="SSF47336">
    <property type="entry name" value="ACP-like"/>
    <property type="match status" value="1"/>
</dbReference>
<dbReference type="InterPro" id="IPR055123">
    <property type="entry name" value="SpnB-like_Rossmann"/>
</dbReference>
<dbReference type="InterPro" id="IPR050091">
    <property type="entry name" value="PKS_NRPS_Biosynth_Enz"/>
</dbReference>
<comment type="pathway">
    <text evidence="1">Antibiotic biosynthesis.</text>
</comment>
<dbReference type="PANTHER" id="PTHR43775">
    <property type="entry name" value="FATTY ACID SYNTHASE"/>
    <property type="match status" value="1"/>
</dbReference>
<dbReference type="PROSITE" id="PS00606">
    <property type="entry name" value="KS3_1"/>
    <property type="match status" value="1"/>
</dbReference>
<dbReference type="InterPro" id="IPR042104">
    <property type="entry name" value="PKS_dehydratase_sf"/>
</dbReference>
<dbReference type="Gene3D" id="3.40.47.10">
    <property type="match status" value="1"/>
</dbReference>
<dbReference type="Gene3D" id="3.40.366.10">
    <property type="entry name" value="Malonyl-Coenzyme A Acyl Carrier Protein, domain 2"/>
    <property type="match status" value="1"/>
</dbReference>
<dbReference type="InterPro" id="IPR009081">
    <property type="entry name" value="PP-bd_ACP"/>
</dbReference>
<dbReference type="Gene3D" id="3.40.50.11460">
    <property type="match status" value="1"/>
</dbReference>